<gene>
    <name evidence="1" type="ORF">GRI59_04805</name>
</gene>
<reference evidence="1 2" key="1">
    <citation type="submission" date="2019-12" db="EMBL/GenBank/DDBJ databases">
        <title>Genomic-based taxomic classification of the family Erythrobacteraceae.</title>
        <authorList>
            <person name="Xu L."/>
        </authorList>
    </citation>
    <scope>NUCLEOTIDE SEQUENCE [LARGE SCALE GENOMIC DNA]</scope>
    <source>
        <strain evidence="1 2">JCM 10282</strain>
    </source>
</reference>
<protein>
    <recommendedName>
        <fullName evidence="3">Isoaspartyl peptidase/L-asparaginase</fullName>
    </recommendedName>
</protein>
<sequence length="85" mass="8361">MTGIGNWADGNIAVSCTGIGEAFIYAGGTGLDDACNAMLAEVAHQRGDGGVIAVNRSDAMPLACNSAGMKRAVAGAGHPPFIGIG</sequence>
<dbReference type="Pfam" id="PF01112">
    <property type="entry name" value="Asparaginase_2"/>
    <property type="match status" value="1"/>
</dbReference>
<accession>A0A6I4UK13</accession>
<dbReference type="GO" id="GO:0016787">
    <property type="term" value="F:hydrolase activity"/>
    <property type="evidence" value="ECO:0007669"/>
    <property type="project" value="InterPro"/>
</dbReference>
<evidence type="ECO:0008006" key="3">
    <source>
        <dbReference type="Google" id="ProtNLM"/>
    </source>
</evidence>
<evidence type="ECO:0000313" key="2">
    <source>
        <dbReference type="Proteomes" id="UP000430021"/>
    </source>
</evidence>
<name>A0A6I4UK13_9SPHN</name>
<organism evidence="1 2">
    <name type="scientific">Erythrobacter ramosus</name>
    <dbReference type="NCBI Taxonomy" id="35811"/>
    <lineage>
        <taxon>Bacteria</taxon>
        <taxon>Pseudomonadati</taxon>
        <taxon>Pseudomonadota</taxon>
        <taxon>Alphaproteobacteria</taxon>
        <taxon>Sphingomonadales</taxon>
        <taxon>Erythrobacteraceae</taxon>
        <taxon>Erythrobacter/Porphyrobacter group</taxon>
        <taxon>Erythrobacter</taxon>
    </lineage>
</organism>
<dbReference type="Proteomes" id="UP000430021">
    <property type="component" value="Unassembled WGS sequence"/>
</dbReference>
<proteinExistence type="predicted"/>
<dbReference type="EMBL" id="WTYB01000001">
    <property type="protein sequence ID" value="MXP37937.1"/>
    <property type="molecule type" value="Genomic_DNA"/>
</dbReference>
<dbReference type="InterPro" id="IPR029055">
    <property type="entry name" value="Ntn_hydrolases_N"/>
</dbReference>
<dbReference type="Gene3D" id="3.60.20.30">
    <property type="entry name" value="(Glycosyl)asparaginase"/>
    <property type="match status" value="1"/>
</dbReference>
<dbReference type="OrthoDB" id="9780217at2"/>
<comment type="caution">
    <text evidence="1">The sequence shown here is derived from an EMBL/GenBank/DDBJ whole genome shotgun (WGS) entry which is preliminary data.</text>
</comment>
<dbReference type="RefSeq" id="WP_160760425.1">
    <property type="nucleotide sequence ID" value="NZ_WTYB01000001.1"/>
</dbReference>
<evidence type="ECO:0000313" key="1">
    <source>
        <dbReference type="EMBL" id="MXP37937.1"/>
    </source>
</evidence>
<dbReference type="SUPFAM" id="SSF56235">
    <property type="entry name" value="N-terminal nucleophile aminohydrolases (Ntn hydrolases)"/>
    <property type="match status" value="1"/>
</dbReference>
<dbReference type="AlphaFoldDB" id="A0A6I4UK13"/>
<dbReference type="InterPro" id="IPR000246">
    <property type="entry name" value="Peptidase_T2"/>
</dbReference>